<dbReference type="GO" id="GO:0016020">
    <property type="term" value="C:membrane"/>
    <property type="evidence" value="ECO:0007669"/>
    <property type="project" value="UniProtKB-SubCell"/>
</dbReference>
<name>A0A8C7DWP7_NAJNA</name>
<dbReference type="GO" id="GO:0005783">
    <property type="term" value="C:endoplasmic reticulum"/>
    <property type="evidence" value="ECO:0007669"/>
    <property type="project" value="TreeGrafter"/>
</dbReference>
<protein>
    <submittedName>
        <fullName evidence="8">Uncharacterized protein</fullName>
    </submittedName>
</protein>
<feature type="signal peptide" evidence="7">
    <location>
        <begin position="1"/>
        <end position="17"/>
    </location>
</feature>
<evidence type="ECO:0000313" key="8">
    <source>
        <dbReference type="Ensembl" id="ENSNNAP00000012004.1"/>
    </source>
</evidence>
<keyword evidence="3" id="KW-0812">Transmembrane</keyword>
<sequence>MESPTATTFTLAYLVLAVCFVFPPSEFHLAGLTVQNLLGTWLGSEDVAFVHYHLRRGTGTLLAHAALPLGEGLPGAGGRWGWAGSESGEVGGGDQREGEGRFPPLERECRMGGRRKGRRSPKGGDRSPHNKGEGEKTPPKKGGAGRGEGERGGGDPRKGGRGDPPLERGCREGSVKEGGAPRWGGEKGKTDTSPSGSGSGSRHSAGRWD</sequence>
<reference evidence="8" key="1">
    <citation type="submission" date="2025-08" db="UniProtKB">
        <authorList>
            <consortium name="Ensembl"/>
        </authorList>
    </citation>
    <scope>IDENTIFICATION</scope>
</reference>
<keyword evidence="9" id="KW-1185">Reference proteome</keyword>
<reference evidence="8" key="2">
    <citation type="submission" date="2025-09" db="UniProtKB">
        <authorList>
            <consortium name="Ensembl"/>
        </authorList>
    </citation>
    <scope>IDENTIFICATION</scope>
</reference>
<comment type="similarity">
    <text evidence="2">Belongs to the TMEM129 family.</text>
</comment>
<dbReference type="InterPro" id="IPR018801">
    <property type="entry name" value="TM129"/>
</dbReference>
<dbReference type="PANTHER" id="PTHR31322:SF2">
    <property type="entry name" value="E3 UBIQUITIN-PROTEIN LIGASE TM129"/>
    <property type="match status" value="1"/>
</dbReference>
<keyword evidence="7" id="KW-0732">Signal</keyword>
<feature type="compositionally biased region" description="Basic and acidic residues" evidence="6">
    <location>
        <begin position="94"/>
        <end position="111"/>
    </location>
</feature>
<evidence type="ECO:0000256" key="7">
    <source>
        <dbReference type="SAM" id="SignalP"/>
    </source>
</evidence>
<dbReference type="AlphaFoldDB" id="A0A8C7DWP7"/>
<evidence type="ECO:0000313" key="9">
    <source>
        <dbReference type="Proteomes" id="UP000694559"/>
    </source>
</evidence>
<feature type="compositionally biased region" description="Basic and acidic residues" evidence="6">
    <location>
        <begin position="122"/>
        <end position="138"/>
    </location>
</feature>
<dbReference type="GeneTree" id="ENSGT00390000013284"/>
<keyword evidence="4" id="KW-1133">Transmembrane helix</keyword>
<dbReference type="Proteomes" id="UP000694559">
    <property type="component" value="Unplaced"/>
</dbReference>
<feature type="region of interest" description="Disordered" evidence="6">
    <location>
        <begin position="78"/>
        <end position="209"/>
    </location>
</feature>
<comment type="subcellular location">
    <subcellularLocation>
        <location evidence="1">Membrane</location>
        <topology evidence="1">Multi-pass membrane protein</topology>
    </subcellularLocation>
</comment>
<evidence type="ECO:0000256" key="5">
    <source>
        <dbReference type="ARBA" id="ARBA00023136"/>
    </source>
</evidence>
<feature type="compositionally biased region" description="Basic and acidic residues" evidence="6">
    <location>
        <begin position="147"/>
        <end position="175"/>
    </location>
</feature>
<organism evidence="8 9">
    <name type="scientific">Naja naja</name>
    <name type="common">Indian cobra</name>
    <dbReference type="NCBI Taxonomy" id="35670"/>
    <lineage>
        <taxon>Eukaryota</taxon>
        <taxon>Metazoa</taxon>
        <taxon>Chordata</taxon>
        <taxon>Craniata</taxon>
        <taxon>Vertebrata</taxon>
        <taxon>Euteleostomi</taxon>
        <taxon>Lepidosauria</taxon>
        <taxon>Squamata</taxon>
        <taxon>Bifurcata</taxon>
        <taxon>Unidentata</taxon>
        <taxon>Episquamata</taxon>
        <taxon>Toxicofera</taxon>
        <taxon>Serpentes</taxon>
        <taxon>Colubroidea</taxon>
        <taxon>Elapidae</taxon>
        <taxon>Elapinae</taxon>
        <taxon>Naja</taxon>
    </lineage>
</organism>
<dbReference type="GO" id="GO:0016567">
    <property type="term" value="P:protein ubiquitination"/>
    <property type="evidence" value="ECO:0007669"/>
    <property type="project" value="InterPro"/>
</dbReference>
<evidence type="ECO:0000256" key="6">
    <source>
        <dbReference type="SAM" id="MobiDB-lite"/>
    </source>
</evidence>
<dbReference type="OrthoDB" id="10055027at2759"/>
<evidence type="ECO:0000256" key="3">
    <source>
        <dbReference type="ARBA" id="ARBA00022692"/>
    </source>
</evidence>
<dbReference type="PANTHER" id="PTHR31322">
    <property type="entry name" value="E3 UBIQUITIN-PROTEIN LIGASE TM129"/>
    <property type="match status" value="1"/>
</dbReference>
<accession>A0A8C7DWP7</accession>
<dbReference type="Ensembl" id="ENSNNAT00000012557.1">
    <property type="protein sequence ID" value="ENSNNAP00000012004.1"/>
    <property type="gene ID" value="ENSNNAG00000008084.1"/>
</dbReference>
<feature type="compositionally biased region" description="Basic residues" evidence="6">
    <location>
        <begin position="112"/>
        <end position="121"/>
    </location>
</feature>
<dbReference type="GO" id="GO:0061630">
    <property type="term" value="F:ubiquitin protein ligase activity"/>
    <property type="evidence" value="ECO:0007669"/>
    <property type="project" value="InterPro"/>
</dbReference>
<feature type="chain" id="PRO_5034159188" evidence="7">
    <location>
        <begin position="18"/>
        <end position="209"/>
    </location>
</feature>
<proteinExistence type="inferred from homology"/>
<keyword evidence="5" id="KW-0472">Membrane</keyword>
<evidence type="ECO:0000256" key="4">
    <source>
        <dbReference type="ARBA" id="ARBA00022989"/>
    </source>
</evidence>
<evidence type="ECO:0000256" key="2">
    <source>
        <dbReference type="ARBA" id="ARBA00007332"/>
    </source>
</evidence>
<feature type="compositionally biased region" description="Low complexity" evidence="6">
    <location>
        <begin position="193"/>
        <end position="203"/>
    </location>
</feature>
<dbReference type="Pfam" id="PF10272">
    <property type="entry name" value="Tmpp129"/>
    <property type="match status" value="1"/>
</dbReference>
<evidence type="ECO:0000256" key="1">
    <source>
        <dbReference type="ARBA" id="ARBA00004141"/>
    </source>
</evidence>